<reference evidence="1 2" key="1">
    <citation type="submission" date="2019-08" db="EMBL/GenBank/DDBJ databases">
        <title>Professor.</title>
        <authorList>
            <person name="Park J.S."/>
        </authorList>
    </citation>
    <scope>NUCLEOTIDE SEQUENCE [LARGE SCALE GENOMIC DNA]</scope>
    <source>
        <strain evidence="1 2">176CP5-101</strain>
    </source>
</reference>
<comment type="caution">
    <text evidence="1">The sequence shown here is derived from an EMBL/GenBank/DDBJ whole genome shotgun (WGS) entry which is preliminary data.</text>
</comment>
<sequence length="218" mass="25650">MKKLLLIISLFYYLTSFSQENRVPSIVVLSPQETVTDKALDSITKMYQREQKLTEEHKQRVRESNGENFELKSEKEILFMEKMDLGSQITFGLNFYFSFKLFEYYENHMVYPAHETNNSTKSELKKIAEKHNMNWVVNIPRVEFVQNENGMSGEIRYQLYNLKFDEIVLDEELTADDQNPGFTFACESGTINCVTNNLTSVISNKVLGFLNKNRKYWR</sequence>
<dbReference type="RefSeq" id="WP_147741964.1">
    <property type="nucleotide sequence ID" value="NZ_VRUR01000001.1"/>
</dbReference>
<dbReference type="AlphaFoldDB" id="A0A5C8V7P5"/>
<gene>
    <name evidence="1" type="ORF">FVB32_05480</name>
</gene>
<organism evidence="1 2">
    <name type="scientific">Flagellimonas hymeniacidonis</name>
    <dbReference type="NCBI Taxonomy" id="2603628"/>
    <lineage>
        <taxon>Bacteria</taxon>
        <taxon>Pseudomonadati</taxon>
        <taxon>Bacteroidota</taxon>
        <taxon>Flavobacteriia</taxon>
        <taxon>Flavobacteriales</taxon>
        <taxon>Flavobacteriaceae</taxon>
        <taxon>Flagellimonas</taxon>
    </lineage>
</organism>
<protein>
    <submittedName>
        <fullName evidence="1">Uncharacterized protein</fullName>
    </submittedName>
</protein>
<evidence type="ECO:0000313" key="2">
    <source>
        <dbReference type="Proteomes" id="UP000321456"/>
    </source>
</evidence>
<evidence type="ECO:0000313" key="1">
    <source>
        <dbReference type="EMBL" id="TXN37741.1"/>
    </source>
</evidence>
<keyword evidence="2" id="KW-1185">Reference proteome</keyword>
<proteinExistence type="predicted"/>
<accession>A0A5C8V7P5</accession>
<name>A0A5C8V7P5_9FLAO</name>
<dbReference type="EMBL" id="VRUR01000001">
    <property type="protein sequence ID" value="TXN37741.1"/>
    <property type="molecule type" value="Genomic_DNA"/>
</dbReference>
<dbReference type="Proteomes" id="UP000321456">
    <property type="component" value="Unassembled WGS sequence"/>
</dbReference>